<proteinExistence type="predicted"/>
<evidence type="ECO:0000313" key="1">
    <source>
        <dbReference type="EMBL" id="KAL2292458.1"/>
    </source>
</evidence>
<sequence>MDLRCNRSDEITLQPALDHLTHVHTGTHTHISLRRGLTHACPASLDSAIISKLIHILPPTSDCGAVDLHTRRSIKRKLTTPKKSFRLEIRVALGLISTITTQ</sequence>
<comment type="caution">
    <text evidence="1">The sequence shown here is derived from an EMBL/GenBank/DDBJ whole genome shotgun (WGS) entry which is preliminary data.</text>
</comment>
<evidence type="ECO:0000313" key="2">
    <source>
        <dbReference type="Proteomes" id="UP001600888"/>
    </source>
</evidence>
<dbReference type="EMBL" id="JBAWTH010000003">
    <property type="protein sequence ID" value="KAL2292458.1"/>
    <property type="molecule type" value="Genomic_DNA"/>
</dbReference>
<reference evidence="1 2" key="1">
    <citation type="submission" date="2024-03" db="EMBL/GenBank/DDBJ databases">
        <title>A high-quality draft genome sequence of Diaporthe vaccinii, a causative agent of upright dieback and viscid rot disease in cranberry plants.</title>
        <authorList>
            <person name="Sarrasin M."/>
            <person name="Lang B.F."/>
            <person name="Burger G."/>
        </authorList>
    </citation>
    <scope>NUCLEOTIDE SEQUENCE [LARGE SCALE GENOMIC DNA]</scope>
    <source>
        <strain evidence="1 2">IS7</strain>
    </source>
</reference>
<accession>A0ABR4FCN2</accession>
<dbReference type="Proteomes" id="UP001600888">
    <property type="component" value="Unassembled WGS sequence"/>
</dbReference>
<gene>
    <name evidence="1" type="ORF">FJTKL_09429</name>
</gene>
<name>A0ABR4FCN2_9PEZI</name>
<keyword evidence="2" id="KW-1185">Reference proteome</keyword>
<protein>
    <submittedName>
        <fullName evidence="1">Uncharacterized protein</fullName>
    </submittedName>
</protein>
<organism evidence="1 2">
    <name type="scientific">Diaporthe vaccinii</name>
    <dbReference type="NCBI Taxonomy" id="105482"/>
    <lineage>
        <taxon>Eukaryota</taxon>
        <taxon>Fungi</taxon>
        <taxon>Dikarya</taxon>
        <taxon>Ascomycota</taxon>
        <taxon>Pezizomycotina</taxon>
        <taxon>Sordariomycetes</taxon>
        <taxon>Sordariomycetidae</taxon>
        <taxon>Diaporthales</taxon>
        <taxon>Diaporthaceae</taxon>
        <taxon>Diaporthe</taxon>
        <taxon>Diaporthe eres species complex</taxon>
    </lineage>
</organism>